<sequence length="150" mass="15792">MMARFNKIFVGPVQEVLPQVQERICATAVLPGTALIESGANFAQAGASAATKVYIAQDNYLTMKGVDDAYDANDRVIGMEPLDELLFAVRVPTGTNVASGANLTTDANGKFVVATTGQRVIMIAEEAYNNTSGSDQLVLARKAQPGIVVA</sequence>
<name>A0A239KNP9_9SPHN</name>
<keyword evidence="2" id="KW-1185">Reference proteome</keyword>
<dbReference type="AlphaFoldDB" id="A0A239KNP9"/>
<dbReference type="EMBL" id="FZPA01000015">
    <property type="protein sequence ID" value="SNT19695.1"/>
    <property type="molecule type" value="Genomic_DNA"/>
</dbReference>
<evidence type="ECO:0000313" key="1">
    <source>
        <dbReference type="EMBL" id="SNT19695.1"/>
    </source>
</evidence>
<reference evidence="1 2" key="1">
    <citation type="submission" date="2017-06" db="EMBL/GenBank/DDBJ databases">
        <authorList>
            <person name="Kim H.J."/>
            <person name="Triplett B.A."/>
        </authorList>
    </citation>
    <scope>NUCLEOTIDE SEQUENCE [LARGE SCALE GENOMIC DNA]</scope>
    <source>
        <strain evidence="1 2">DS15</strain>
    </source>
</reference>
<gene>
    <name evidence="1" type="ORF">SAMN06295955_11569</name>
</gene>
<dbReference type="RefSeq" id="WP_245836900.1">
    <property type="nucleotide sequence ID" value="NZ_FZPA01000015.1"/>
</dbReference>
<accession>A0A239KNP9</accession>
<protein>
    <submittedName>
        <fullName evidence="1">Uncharacterized protein</fullName>
    </submittedName>
</protein>
<dbReference type="Proteomes" id="UP000198339">
    <property type="component" value="Unassembled WGS sequence"/>
</dbReference>
<organism evidence="1 2">
    <name type="scientific">Sphingopyxis indica</name>
    <dbReference type="NCBI Taxonomy" id="436663"/>
    <lineage>
        <taxon>Bacteria</taxon>
        <taxon>Pseudomonadati</taxon>
        <taxon>Pseudomonadota</taxon>
        <taxon>Alphaproteobacteria</taxon>
        <taxon>Sphingomonadales</taxon>
        <taxon>Sphingomonadaceae</taxon>
        <taxon>Sphingopyxis</taxon>
    </lineage>
</organism>
<proteinExistence type="predicted"/>
<evidence type="ECO:0000313" key="2">
    <source>
        <dbReference type="Proteomes" id="UP000198339"/>
    </source>
</evidence>